<name>A0A2K6DB11_MACNE</name>
<keyword evidence="2" id="KW-1185">Reference proteome</keyword>
<evidence type="ECO:0000313" key="2">
    <source>
        <dbReference type="Proteomes" id="UP000233120"/>
    </source>
</evidence>
<dbReference type="GeneTree" id="ENSGT00910000147253"/>
<proteinExistence type="predicted"/>
<dbReference type="Bgee" id="ENSMNEG00000039839">
    <property type="expression patterns" value="Expressed in skeletal muscle tissue and 11 other cell types or tissues"/>
</dbReference>
<organism evidence="1 2">
    <name type="scientific">Macaca nemestrina</name>
    <name type="common">Pig-tailed macaque</name>
    <dbReference type="NCBI Taxonomy" id="9545"/>
    <lineage>
        <taxon>Eukaryota</taxon>
        <taxon>Metazoa</taxon>
        <taxon>Chordata</taxon>
        <taxon>Craniata</taxon>
        <taxon>Vertebrata</taxon>
        <taxon>Euteleostomi</taxon>
        <taxon>Mammalia</taxon>
        <taxon>Eutheria</taxon>
        <taxon>Euarchontoglires</taxon>
        <taxon>Primates</taxon>
        <taxon>Haplorrhini</taxon>
        <taxon>Catarrhini</taxon>
        <taxon>Cercopithecidae</taxon>
        <taxon>Cercopithecinae</taxon>
        <taxon>Macaca</taxon>
    </lineage>
</organism>
<dbReference type="AlphaFoldDB" id="A0A2K6DB11"/>
<evidence type="ECO:0000313" key="1">
    <source>
        <dbReference type="Ensembl" id="ENSMNEP00000033092.1"/>
    </source>
</evidence>
<sequence>TYPQNITNGTFSLLHFVCSLPHFQRMSVCNVSGGWGEEFCEPFHFGDRRDGQSNLLFFTLNCAFGKQVAIEYTHTISLGKDSGTYVNIWQSHEIKPSQAFYRGTTTWLLANLECFPETGAYVKTSNTAQNDRMGPLIQMGRARKPEPLFHLVFPVSSRVFIWESKVC</sequence>
<dbReference type="Proteomes" id="UP000233120">
    <property type="component" value="Unassembled WGS sequence"/>
</dbReference>
<reference evidence="1" key="1">
    <citation type="submission" date="2025-08" db="UniProtKB">
        <authorList>
            <consortium name="Ensembl"/>
        </authorList>
    </citation>
    <scope>IDENTIFICATION</scope>
</reference>
<protein>
    <submittedName>
        <fullName evidence="1">Uncharacterized protein</fullName>
    </submittedName>
</protein>
<accession>A0A2K6DB11</accession>
<dbReference type="Ensembl" id="ENSMNET00000057536.1">
    <property type="protein sequence ID" value="ENSMNEP00000033092.1"/>
    <property type="gene ID" value="ENSMNEG00000039839.1"/>
</dbReference>
<reference evidence="1" key="2">
    <citation type="submission" date="2025-09" db="UniProtKB">
        <authorList>
            <consortium name="Ensembl"/>
        </authorList>
    </citation>
    <scope>IDENTIFICATION</scope>
</reference>